<reference evidence="2 3" key="1">
    <citation type="submission" date="2022-08" db="EMBL/GenBank/DDBJ databases">
        <title>Bacterial and archaeal communities from various locations to study Microbial Dark Matter (Phase II).</title>
        <authorList>
            <person name="Stepanauskas R."/>
        </authorList>
    </citation>
    <scope>NUCLEOTIDE SEQUENCE [LARGE SCALE GENOMIC DNA]</scope>
    <source>
        <strain evidence="2 3">PD1</strain>
    </source>
</reference>
<protein>
    <submittedName>
        <fullName evidence="2">ABC-type transport system involved in multi-copper enzyme maturation permease subunit</fullName>
    </submittedName>
</protein>
<feature type="transmembrane region" description="Helical" evidence="1">
    <location>
        <begin position="111"/>
        <end position="130"/>
    </location>
</feature>
<feature type="transmembrane region" description="Helical" evidence="1">
    <location>
        <begin position="150"/>
        <end position="170"/>
    </location>
</feature>
<evidence type="ECO:0000313" key="2">
    <source>
        <dbReference type="EMBL" id="MCS3917869.1"/>
    </source>
</evidence>
<keyword evidence="1" id="KW-0472">Membrane</keyword>
<keyword evidence="3" id="KW-1185">Reference proteome</keyword>
<feature type="transmembrane region" description="Helical" evidence="1">
    <location>
        <begin position="54"/>
        <end position="75"/>
    </location>
</feature>
<name>A0ABT2EIU2_9BACT</name>
<comment type="caution">
    <text evidence="2">The sequence shown here is derived from an EMBL/GenBank/DDBJ whole genome shotgun (WGS) entry which is preliminary data.</text>
</comment>
<organism evidence="2 3">
    <name type="scientific">Candidatus Fervidibacter sacchari</name>
    <dbReference type="NCBI Taxonomy" id="1448929"/>
    <lineage>
        <taxon>Bacteria</taxon>
        <taxon>Candidatus Fervidibacterota</taxon>
        <taxon>Candidatus Fervidibacter</taxon>
    </lineage>
</organism>
<keyword evidence="1" id="KW-1133">Transmembrane helix</keyword>
<feature type="transmembrane region" description="Helical" evidence="1">
    <location>
        <begin position="30"/>
        <end position="48"/>
    </location>
</feature>
<feature type="transmembrane region" description="Helical" evidence="1">
    <location>
        <begin position="176"/>
        <end position="202"/>
    </location>
</feature>
<evidence type="ECO:0000313" key="3">
    <source>
        <dbReference type="Proteomes" id="UP001204798"/>
    </source>
</evidence>
<dbReference type="RefSeq" id="WP_259092533.1">
    <property type="nucleotide sequence ID" value="NZ_CP130454.1"/>
</dbReference>
<keyword evidence="1" id="KW-0812">Transmembrane</keyword>
<dbReference type="Proteomes" id="UP001204798">
    <property type="component" value="Unassembled WGS sequence"/>
</dbReference>
<sequence length="293" mass="33537">MTLWQKWVTANPVFRYHFWGQTKLMVRRPLWQVMLLCAPFVVIYFWLVNQTVQHGLPFLSVGLECLALWLVAPLMSHALFAMEFEKATWDMLILTRLTAGQIVMGKFLSRLALLMILVIFLAPLTLIGAFKDFQTVTPVGILRWFAETQFVVLSWAVLLTSFTLWLSYWLKRGMVAAAVAFAGQVFVLFILPVLWGLFLALFAMAGQRYIDPFAFETLSEGWLKYGWMFDPRLAIWAYNPALAIIGVFVFATERVAEKPFLWGTWQGIVYLLISALIIALLTRAVAKATRKPI</sequence>
<feature type="transmembrane region" description="Helical" evidence="1">
    <location>
        <begin position="264"/>
        <end position="286"/>
    </location>
</feature>
<dbReference type="EMBL" id="JANUCP010000001">
    <property type="protein sequence ID" value="MCS3917869.1"/>
    <property type="molecule type" value="Genomic_DNA"/>
</dbReference>
<feature type="transmembrane region" description="Helical" evidence="1">
    <location>
        <begin position="233"/>
        <end position="252"/>
    </location>
</feature>
<evidence type="ECO:0000256" key="1">
    <source>
        <dbReference type="SAM" id="Phobius"/>
    </source>
</evidence>
<proteinExistence type="predicted"/>
<gene>
    <name evidence="2" type="ORF">M2350_000266</name>
</gene>
<accession>A0ABT2EIU2</accession>